<dbReference type="GO" id="GO:0009653">
    <property type="term" value="P:anatomical structure morphogenesis"/>
    <property type="evidence" value="ECO:0007669"/>
    <property type="project" value="UniProtKB-ARBA"/>
</dbReference>
<dbReference type="InterPro" id="IPR003598">
    <property type="entry name" value="Ig_sub2"/>
</dbReference>
<dbReference type="Gene3D" id="2.60.40.10">
    <property type="entry name" value="Immunoglobulins"/>
    <property type="match status" value="6"/>
</dbReference>
<evidence type="ECO:0008006" key="13">
    <source>
        <dbReference type="Google" id="ProtNLM"/>
    </source>
</evidence>
<feature type="domain" description="Ig-like" evidence="9">
    <location>
        <begin position="259"/>
        <end position="346"/>
    </location>
</feature>
<evidence type="ECO:0000256" key="7">
    <source>
        <dbReference type="SAM" id="Phobius"/>
    </source>
</evidence>
<evidence type="ECO:0000256" key="1">
    <source>
        <dbReference type="ARBA" id="ARBA00004167"/>
    </source>
</evidence>
<feature type="domain" description="Ig-like" evidence="9">
    <location>
        <begin position="48"/>
        <end position="148"/>
    </location>
</feature>
<keyword evidence="6" id="KW-1015">Disulfide bond</keyword>
<feature type="transmembrane region" description="Helical" evidence="7">
    <location>
        <begin position="676"/>
        <end position="698"/>
    </location>
</feature>
<evidence type="ECO:0000256" key="6">
    <source>
        <dbReference type="ARBA" id="ARBA00023157"/>
    </source>
</evidence>
<dbReference type="Pfam" id="PF08205">
    <property type="entry name" value="C2-set_2"/>
    <property type="match status" value="1"/>
</dbReference>
<keyword evidence="12" id="KW-1185">Reference proteome</keyword>
<dbReference type="SUPFAM" id="SSF49265">
    <property type="entry name" value="Fibronectin type III"/>
    <property type="match status" value="1"/>
</dbReference>
<dbReference type="InterPro" id="IPR003599">
    <property type="entry name" value="Ig_sub"/>
</dbReference>
<feature type="domain" description="Ig-like" evidence="9">
    <location>
        <begin position="167"/>
        <end position="252"/>
    </location>
</feature>
<keyword evidence="3" id="KW-0677">Repeat</keyword>
<accession>A0A7M7J6E0</accession>
<evidence type="ECO:0000256" key="8">
    <source>
        <dbReference type="SAM" id="SignalP"/>
    </source>
</evidence>
<keyword evidence="5 7" id="KW-0472">Membrane</keyword>
<protein>
    <recommendedName>
        <fullName evidence="13">Nephrin/kirre</fullName>
    </recommendedName>
</protein>
<dbReference type="CDD" id="cd00096">
    <property type="entry name" value="Ig"/>
    <property type="match status" value="2"/>
</dbReference>
<name>A0A7M7J6E0_VARDE</name>
<dbReference type="Proteomes" id="UP000594260">
    <property type="component" value="Unplaced"/>
</dbReference>
<evidence type="ECO:0000256" key="3">
    <source>
        <dbReference type="ARBA" id="ARBA00022737"/>
    </source>
</evidence>
<dbReference type="InterPro" id="IPR007110">
    <property type="entry name" value="Ig-like_dom"/>
</dbReference>
<keyword evidence="8" id="KW-0732">Signal</keyword>
<dbReference type="CDD" id="cd00063">
    <property type="entry name" value="FN3"/>
    <property type="match status" value="1"/>
</dbReference>
<evidence type="ECO:0000313" key="12">
    <source>
        <dbReference type="Proteomes" id="UP000594260"/>
    </source>
</evidence>
<dbReference type="Pfam" id="PF07686">
    <property type="entry name" value="V-set"/>
    <property type="match status" value="1"/>
</dbReference>
<dbReference type="OrthoDB" id="10006996at2759"/>
<keyword evidence="2 7" id="KW-0812">Transmembrane</keyword>
<dbReference type="GO" id="GO:0016020">
    <property type="term" value="C:membrane"/>
    <property type="evidence" value="ECO:0007669"/>
    <property type="project" value="UniProtKB-SubCell"/>
</dbReference>
<evidence type="ECO:0000313" key="11">
    <source>
        <dbReference type="EnsemblMetazoa" id="XP_022647486"/>
    </source>
</evidence>
<comment type="subcellular location">
    <subcellularLocation>
        <location evidence="1">Membrane</location>
        <topology evidence="1">Single-pass membrane protein</topology>
    </subcellularLocation>
</comment>
<feature type="domain" description="Ig-like" evidence="9">
    <location>
        <begin position="448"/>
        <end position="521"/>
    </location>
</feature>
<dbReference type="SUPFAM" id="SSF48726">
    <property type="entry name" value="Immunoglobulin"/>
    <property type="match status" value="5"/>
</dbReference>
<dbReference type="SMART" id="SM00408">
    <property type="entry name" value="IGc2"/>
    <property type="match status" value="5"/>
</dbReference>
<dbReference type="PROSITE" id="PS50853">
    <property type="entry name" value="FN3"/>
    <property type="match status" value="1"/>
</dbReference>
<dbReference type="RefSeq" id="XP_022647486.1">
    <property type="nucleotide sequence ID" value="XM_022791751.1"/>
</dbReference>
<dbReference type="GO" id="GO:0030154">
    <property type="term" value="P:cell differentiation"/>
    <property type="evidence" value="ECO:0007669"/>
    <property type="project" value="UniProtKB-ARBA"/>
</dbReference>
<evidence type="ECO:0000256" key="2">
    <source>
        <dbReference type="ARBA" id="ARBA00022692"/>
    </source>
</evidence>
<dbReference type="InterPro" id="IPR013162">
    <property type="entry name" value="CD80_C2-set"/>
</dbReference>
<proteinExistence type="predicted"/>
<dbReference type="AlphaFoldDB" id="A0A7M7J6E0"/>
<dbReference type="InterPro" id="IPR013106">
    <property type="entry name" value="Ig_V-set"/>
</dbReference>
<keyword evidence="4 7" id="KW-1133">Transmembrane helix</keyword>
<evidence type="ECO:0000256" key="5">
    <source>
        <dbReference type="ARBA" id="ARBA00023136"/>
    </source>
</evidence>
<dbReference type="InterPro" id="IPR036179">
    <property type="entry name" value="Ig-like_dom_sf"/>
</dbReference>
<dbReference type="FunCoup" id="A0A7M7J6E0">
    <property type="interactions" value="23"/>
</dbReference>
<evidence type="ECO:0000259" key="9">
    <source>
        <dbReference type="PROSITE" id="PS50835"/>
    </source>
</evidence>
<sequence>MRTAERNANSGFTVLFTIIFFFTYGQTASPFEDDELTEPTIAIMGVLGERVNLPCDIHPNTTDDEVSLVLWYKDDHTTPIYSADARKTNLRKAHHSPAGWLAHRAYLKTEVSPSVLQMTPLQEGDEGLYRCRVDFKKARTRNYQVQLGVILPPSEPIITDQNGEILPTKSVIGPYNEGDKLILVCQVEGGNPPPMVTWWRESYLLDDNHNVSNGISKNVLRIPSLTRNDLMATFTCMASNNNISFPVSASVIIDLNFRPLSVWIEGEQRPLSAGKAVTLECRSSGSRPPALIEWWKGGIRMNSTSHNDTSVLTFVPTAEDSGKHLSCRAENSFISNSRIEDGWKIEVYYIPILTLRLGSKLRHQHIQEGNDVFFECDIRANPLVNDIGWRFEGKEVNTNTSAGVIVSNQSLVLQKVDLRNRGRYTCTAANAQGIGESNAVVLKVRYAPICAKDRKTTYGAARNEAVRILCELEGDPNEVTFKWRFNRSKDLAFSSNVDTIGNRSWLTIVPQTEEDYGHVICWGKNSVGLQREPCIFNLIPASPPDPVHNCSVFNQTEETLTVTCQEGYNGGIEQSFHMELREAEERVMRENLSFKANVKTSALETSFAMNQKATGPLATTVVISASGLAPSTTYLVAVWASNARGQSPPTMLVAHTMTSPVSLTRRGLWHVTLSPLLLILISVAMGILLVAFIIIFVMKIRTKQVIKNSTLNRGACEDKPQHFQIKKNIITNFEQSPYRNKEKCPDIIPSEPLNNCRLDTCLLDTSMPRNASLLPSAKNVGGVTCSLVGTCEPPNSMIQVAGLEQSVAPLCTGTLKNNAWNTRVTIHEMHALRIQQPVLSSVN</sequence>
<feature type="chain" id="PRO_5029894103" description="Nephrin/kirre" evidence="8">
    <location>
        <begin position="28"/>
        <end position="843"/>
    </location>
</feature>
<dbReference type="Pfam" id="PF13927">
    <property type="entry name" value="Ig_3"/>
    <property type="match status" value="1"/>
</dbReference>
<feature type="domain" description="Fibronectin type-III" evidence="10">
    <location>
        <begin position="543"/>
        <end position="661"/>
    </location>
</feature>
<feature type="signal peptide" evidence="8">
    <location>
        <begin position="1"/>
        <end position="27"/>
    </location>
</feature>
<dbReference type="SMART" id="SM00409">
    <property type="entry name" value="IG"/>
    <property type="match status" value="5"/>
</dbReference>
<dbReference type="InterPro" id="IPR036116">
    <property type="entry name" value="FN3_sf"/>
</dbReference>
<dbReference type="InterPro" id="IPR003961">
    <property type="entry name" value="FN3_dom"/>
</dbReference>
<dbReference type="EnsemblMetazoa" id="XM_022791751">
    <property type="protein sequence ID" value="XP_022647486"/>
    <property type="gene ID" value="LOC111244526"/>
</dbReference>
<dbReference type="PANTHER" id="PTHR23278:SF19">
    <property type="entry name" value="OBSCURIN"/>
    <property type="match status" value="1"/>
</dbReference>
<dbReference type="Pfam" id="PF07679">
    <property type="entry name" value="I-set"/>
    <property type="match status" value="1"/>
</dbReference>
<dbReference type="InParanoid" id="A0A7M7J6E0"/>
<dbReference type="GeneID" id="111244526"/>
<dbReference type="KEGG" id="vde:111244526"/>
<feature type="domain" description="Ig-like" evidence="9">
    <location>
        <begin position="351"/>
        <end position="442"/>
    </location>
</feature>
<reference evidence="11" key="1">
    <citation type="submission" date="2021-01" db="UniProtKB">
        <authorList>
            <consortium name="EnsemblMetazoa"/>
        </authorList>
    </citation>
    <scope>IDENTIFICATION</scope>
</reference>
<evidence type="ECO:0000259" key="10">
    <source>
        <dbReference type="PROSITE" id="PS50853"/>
    </source>
</evidence>
<dbReference type="OMA" id="MEWWKAG"/>
<dbReference type="InterPro" id="IPR013783">
    <property type="entry name" value="Ig-like_fold"/>
</dbReference>
<evidence type="ECO:0000256" key="4">
    <source>
        <dbReference type="ARBA" id="ARBA00022989"/>
    </source>
</evidence>
<dbReference type="InterPro" id="IPR013098">
    <property type="entry name" value="Ig_I-set"/>
</dbReference>
<dbReference type="PANTHER" id="PTHR23278">
    <property type="entry name" value="SIDESTEP PROTEIN"/>
    <property type="match status" value="1"/>
</dbReference>
<dbReference type="PROSITE" id="PS50835">
    <property type="entry name" value="IG_LIKE"/>
    <property type="match status" value="5"/>
</dbReference>
<organism evidence="11 12">
    <name type="scientific">Varroa destructor</name>
    <name type="common">Honeybee mite</name>
    <dbReference type="NCBI Taxonomy" id="109461"/>
    <lineage>
        <taxon>Eukaryota</taxon>
        <taxon>Metazoa</taxon>
        <taxon>Ecdysozoa</taxon>
        <taxon>Arthropoda</taxon>
        <taxon>Chelicerata</taxon>
        <taxon>Arachnida</taxon>
        <taxon>Acari</taxon>
        <taxon>Parasitiformes</taxon>
        <taxon>Mesostigmata</taxon>
        <taxon>Gamasina</taxon>
        <taxon>Dermanyssoidea</taxon>
        <taxon>Varroidae</taxon>
        <taxon>Varroa</taxon>
    </lineage>
</organism>